<comment type="caution">
    <text evidence="1">The sequence shown here is derived from an EMBL/GenBank/DDBJ whole genome shotgun (WGS) entry which is preliminary data.</text>
</comment>
<sequence length="106" mass="11899">MTDRTTTQCRCSPALIFFLVTAGCPTKREVRPELSLGDVIPQLASWPPSSRRPSDPHLCRGWGVGTRWMMFPLPGGPTSERPVSFLWLLNGFPGMIPLHPVRVYHQ</sequence>
<dbReference type="AlphaFoldDB" id="A0A0V1H6T4"/>
<gene>
    <name evidence="1" type="ORF">T11_3287</name>
</gene>
<keyword evidence="2" id="KW-1185">Reference proteome</keyword>
<dbReference type="PROSITE" id="PS51257">
    <property type="entry name" value="PROKAR_LIPOPROTEIN"/>
    <property type="match status" value="1"/>
</dbReference>
<evidence type="ECO:0000313" key="1">
    <source>
        <dbReference type="EMBL" id="KRZ05973.1"/>
    </source>
</evidence>
<protein>
    <submittedName>
        <fullName evidence="1">Uncharacterized protein</fullName>
    </submittedName>
</protein>
<accession>A0A0V1H6T4</accession>
<evidence type="ECO:0000313" key="2">
    <source>
        <dbReference type="Proteomes" id="UP000055024"/>
    </source>
</evidence>
<dbReference type="EMBL" id="JYDP01000128">
    <property type="protein sequence ID" value="KRZ05973.1"/>
    <property type="molecule type" value="Genomic_DNA"/>
</dbReference>
<dbReference type="OrthoDB" id="5914803at2759"/>
<name>A0A0V1H6T4_9BILA</name>
<dbReference type="Proteomes" id="UP000055024">
    <property type="component" value="Unassembled WGS sequence"/>
</dbReference>
<reference evidence="1 2" key="1">
    <citation type="submission" date="2015-01" db="EMBL/GenBank/DDBJ databases">
        <title>Evolution of Trichinella species and genotypes.</title>
        <authorList>
            <person name="Korhonen P.K."/>
            <person name="Edoardo P."/>
            <person name="Giuseppe L.R."/>
            <person name="Gasser R.B."/>
        </authorList>
    </citation>
    <scope>NUCLEOTIDE SEQUENCE [LARGE SCALE GENOMIC DNA]</scope>
    <source>
        <strain evidence="1">ISS1029</strain>
    </source>
</reference>
<proteinExistence type="predicted"/>
<organism evidence="1 2">
    <name type="scientific">Trichinella zimbabwensis</name>
    <dbReference type="NCBI Taxonomy" id="268475"/>
    <lineage>
        <taxon>Eukaryota</taxon>
        <taxon>Metazoa</taxon>
        <taxon>Ecdysozoa</taxon>
        <taxon>Nematoda</taxon>
        <taxon>Enoplea</taxon>
        <taxon>Dorylaimia</taxon>
        <taxon>Trichinellida</taxon>
        <taxon>Trichinellidae</taxon>
        <taxon>Trichinella</taxon>
    </lineage>
</organism>